<dbReference type="EMBL" id="WIWF01000157">
    <property type="protein sequence ID" value="MQT77460.1"/>
    <property type="molecule type" value="Genomic_DNA"/>
</dbReference>
<name>A0A6A7Z971_9PSED</name>
<dbReference type="Proteomes" id="UP000478064">
    <property type="component" value="Unassembled WGS sequence"/>
</dbReference>
<accession>A0A6A7Z971</accession>
<dbReference type="RefSeq" id="WP_153332395.1">
    <property type="nucleotide sequence ID" value="NZ_CAUQEU010000024.1"/>
</dbReference>
<gene>
    <name evidence="2" type="ORF">GHO27_05960</name>
    <name evidence="3" type="ORF">GHO30_05835</name>
    <name evidence="1" type="ORF">GHO37_24690</name>
</gene>
<protein>
    <submittedName>
        <fullName evidence="2">Uncharacterized protein</fullName>
    </submittedName>
</protein>
<evidence type="ECO:0000313" key="4">
    <source>
        <dbReference type="Proteomes" id="UP000447574"/>
    </source>
</evidence>
<comment type="caution">
    <text evidence="2">The sequence shown here is derived from an EMBL/GenBank/DDBJ whole genome shotgun (WGS) entry which is preliminary data.</text>
</comment>
<dbReference type="Proteomes" id="UP000470186">
    <property type="component" value="Unassembled WGS sequence"/>
</dbReference>
<reference evidence="4 5" key="1">
    <citation type="submission" date="2019-10" db="EMBL/GenBank/DDBJ databases">
        <title>Evaluation of single-gene subtyping targets for Pseudomonas.</title>
        <authorList>
            <person name="Reichler S.J."/>
            <person name="Orsi R.H."/>
            <person name="Wiedmann M."/>
            <person name="Martin N.H."/>
            <person name="Murphy S.I."/>
        </authorList>
    </citation>
    <scope>NUCLEOTIDE SEQUENCE [LARGE SCALE GENOMIC DNA]</scope>
    <source>
        <strain evidence="2 6">FSL R10-1637</strain>
        <strain evidence="3 5">FSL R10-2107</strain>
        <strain evidence="1 4">FSL R10-2932</strain>
    </source>
</reference>
<evidence type="ECO:0000313" key="6">
    <source>
        <dbReference type="Proteomes" id="UP000478064"/>
    </source>
</evidence>
<evidence type="ECO:0000313" key="5">
    <source>
        <dbReference type="Proteomes" id="UP000470186"/>
    </source>
</evidence>
<evidence type="ECO:0000313" key="3">
    <source>
        <dbReference type="EMBL" id="MQU30931.1"/>
    </source>
</evidence>
<dbReference type="EMBL" id="WIVX01000018">
    <property type="protein sequence ID" value="MQU30931.1"/>
    <property type="molecule type" value="Genomic_DNA"/>
</dbReference>
<dbReference type="EMBL" id="WIVU01000008">
    <property type="protein sequence ID" value="MQU05226.1"/>
    <property type="molecule type" value="Genomic_DNA"/>
</dbReference>
<dbReference type="Proteomes" id="UP000447574">
    <property type="component" value="Unassembled WGS sequence"/>
</dbReference>
<evidence type="ECO:0000313" key="2">
    <source>
        <dbReference type="EMBL" id="MQU05226.1"/>
    </source>
</evidence>
<dbReference type="GeneID" id="97252790"/>
<dbReference type="AlphaFoldDB" id="A0A6A7Z971"/>
<organism evidence="2 6">
    <name type="scientific">Pseudomonas helleri</name>
    <dbReference type="NCBI Taxonomy" id="1608996"/>
    <lineage>
        <taxon>Bacteria</taxon>
        <taxon>Pseudomonadati</taxon>
        <taxon>Pseudomonadota</taxon>
        <taxon>Gammaproteobacteria</taxon>
        <taxon>Pseudomonadales</taxon>
        <taxon>Pseudomonadaceae</taxon>
        <taxon>Pseudomonas</taxon>
    </lineage>
</organism>
<keyword evidence="5" id="KW-1185">Reference proteome</keyword>
<sequence>MSWQHPDIDQQHNPPPFCLFLSFKRHFLLFLPVARYSSVEPALYTVPVQLQGGLVGNFAQKKPGPAALASRTIKITTEEWSTNKDG</sequence>
<evidence type="ECO:0000313" key="1">
    <source>
        <dbReference type="EMBL" id="MQT77460.1"/>
    </source>
</evidence>
<proteinExistence type="predicted"/>